<dbReference type="OrthoDB" id="381858at2157"/>
<dbReference type="RefSeq" id="WP_089766568.1">
    <property type="nucleotide sequence ID" value="NZ_FNPB01000003.1"/>
</dbReference>
<gene>
    <name evidence="2" type="ORF">SAMN04487946_103324</name>
</gene>
<keyword evidence="3" id="KW-1185">Reference proteome</keyword>
<proteinExistence type="predicted"/>
<protein>
    <submittedName>
        <fullName evidence="2">Uncharacterized protein</fullName>
    </submittedName>
</protein>
<evidence type="ECO:0000256" key="1">
    <source>
        <dbReference type="SAM" id="MobiDB-lite"/>
    </source>
</evidence>
<sequence>MSHSEHGSQSDPRTQFSLDLAAHGFEPGATAPRRVAVDFVRDSRGFALDVGTEARGYRVEFAAE</sequence>
<evidence type="ECO:0000313" key="2">
    <source>
        <dbReference type="EMBL" id="SDX88988.1"/>
    </source>
</evidence>
<organism evidence="2 3">
    <name type="scientific">Halobellus clavatus</name>
    <dbReference type="NCBI Taxonomy" id="660517"/>
    <lineage>
        <taxon>Archaea</taxon>
        <taxon>Methanobacteriati</taxon>
        <taxon>Methanobacteriota</taxon>
        <taxon>Stenosarchaea group</taxon>
        <taxon>Halobacteria</taxon>
        <taxon>Halobacteriales</taxon>
        <taxon>Haloferacaceae</taxon>
        <taxon>Halobellus</taxon>
    </lineage>
</organism>
<evidence type="ECO:0000313" key="3">
    <source>
        <dbReference type="Proteomes" id="UP000199170"/>
    </source>
</evidence>
<dbReference type="EMBL" id="FNPB01000003">
    <property type="protein sequence ID" value="SDX88988.1"/>
    <property type="molecule type" value="Genomic_DNA"/>
</dbReference>
<name>A0A1H3FF22_9EURY</name>
<feature type="region of interest" description="Disordered" evidence="1">
    <location>
        <begin position="1"/>
        <end position="21"/>
    </location>
</feature>
<dbReference type="Proteomes" id="UP000199170">
    <property type="component" value="Unassembled WGS sequence"/>
</dbReference>
<accession>A0A1H3FF22</accession>
<dbReference type="STRING" id="660517.SAMN04487946_103324"/>
<reference evidence="3" key="1">
    <citation type="submission" date="2016-10" db="EMBL/GenBank/DDBJ databases">
        <authorList>
            <person name="Varghese N."/>
            <person name="Submissions S."/>
        </authorList>
    </citation>
    <scope>NUCLEOTIDE SEQUENCE [LARGE SCALE GENOMIC DNA]</scope>
    <source>
        <strain evidence="3">CGMCC 1.10118</strain>
    </source>
</reference>
<dbReference type="AlphaFoldDB" id="A0A1H3FF22"/>